<dbReference type="Pfam" id="PF13419">
    <property type="entry name" value="HAD_2"/>
    <property type="match status" value="1"/>
</dbReference>
<evidence type="ECO:0000256" key="2">
    <source>
        <dbReference type="ARBA" id="ARBA00006171"/>
    </source>
</evidence>
<dbReference type="NCBIfam" id="TIGR01509">
    <property type="entry name" value="HAD-SF-IA-v3"/>
    <property type="match status" value="1"/>
</dbReference>
<dbReference type="SFLD" id="SFLDS00003">
    <property type="entry name" value="Haloacid_Dehalogenase"/>
    <property type="match status" value="1"/>
</dbReference>
<evidence type="ECO:0000256" key="3">
    <source>
        <dbReference type="ARBA" id="ARBA00022723"/>
    </source>
</evidence>
<proteinExistence type="inferred from homology"/>
<dbReference type="Gene3D" id="1.10.150.240">
    <property type="entry name" value="Putative phosphatase, domain 2"/>
    <property type="match status" value="1"/>
</dbReference>
<dbReference type="AlphaFoldDB" id="A0A0C7NRI3"/>
<keyword evidence="3" id="KW-0479">Metal-binding</keyword>
<dbReference type="RefSeq" id="WP_231853941.1">
    <property type="nucleotide sequence ID" value="NZ_LN824141.1"/>
</dbReference>
<dbReference type="HOGENOM" id="CLU_045011_13_2_0"/>
<sequence length="220" mass="24480">MKILIKAVIFDMDGVIIDSEPLHYEANKEIFSSLGIPVQDVPYSNYIGVSNEEMWQDLKNTFSLPYSVNELVERQNNETIKHFKKSSLKPIDGIVELLSTLKNNNFKIGLASSSPKVLIEEVLSSLNLDKYFDVYASADHVAYGKPKPDLFIYTAGLLHVIPRECVVIEDSKNGVKAAKAAGMKCIGFINPNSMNQDLSLADVKVNSIKEITIDLIKSLE</sequence>
<dbReference type="CDD" id="cd16423">
    <property type="entry name" value="HAD_BPGM-like"/>
    <property type="match status" value="1"/>
</dbReference>
<accession>A0A0C7NRI3</accession>
<dbReference type="InterPro" id="IPR041492">
    <property type="entry name" value="HAD_2"/>
</dbReference>
<dbReference type="Gene3D" id="3.40.50.1000">
    <property type="entry name" value="HAD superfamily/HAD-like"/>
    <property type="match status" value="1"/>
</dbReference>
<dbReference type="InterPro" id="IPR023198">
    <property type="entry name" value="PGP-like_dom2"/>
</dbReference>
<dbReference type="InterPro" id="IPR036412">
    <property type="entry name" value="HAD-like_sf"/>
</dbReference>
<dbReference type="InterPro" id="IPR051600">
    <property type="entry name" value="Beta-PGM-like"/>
</dbReference>
<dbReference type="SUPFAM" id="SSF56784">
    <property type="entry name" value="HAD-like"/>
    <property type="match status" value="1"/>
</dbReference>
<dbReference type="PANTHER" id="PTHR46193:SF18">
    <property type="entry name" value="HEXITOL PHOSPHATASE B"/>
    <property type="match status" value="1"/>
</dbReference>
<organism evidence="6 7">
    <name type="scientific">Defluviitoga tunisiensis</name>
    <dbReference type="NCBI Taxonomy" id="1006576"/>
    <lineage>
        <taxon>Bacteria</taxon>
        <taxon>Thermotogati</taxon>
        <taxon>Thermotogota</taxon>
        <taxon>Thermotogae</taxon>
        <taxon>Petrotogales</taxon>
        <taxon>Petrotogaceae</taxon>
        <taxon>Defluviitoga</taxon>
    </lineage>
</organism>
<comment type="similarity">
    <text evidence="2">Belongs to the HAD-like hydrolase superfamily. CbbY/CbbZ/Gph/YieH family.</text>
</comment>
<evidence type="ECO:0000313" key="7">
    <source>
        <dbReference type="Proteomes" id="UP000032809"/>
    </source>
</evidence>
<dbReference type="Proteomes" id="UP000032809">
    <property type="component" value="Chromosome I"/>
</dbReference>
<evidence type="ECO:0000313" key="6">
    <source>
        <dbReference type="EMBL" id="CEP78472.1"/>
    </source>
</evidence>
<dbReference type="SFLD" id="SFLDG01135">
    <property type="entry name" value="C1.5.6:_HAD__Beta-PGM__Phospha"/>
    <property type="match status" value="1"/>
</dbReference>
<dbReference type="InterPro" id="IPR023214">
    <property type="entry name" value="HAD_sf"/>
</dbReference>
<dbReference type="SFLD" id="SFLDG01129">
    <property type="entry name" value="C1.5:_HAD__Beta-PGM__Phosphata"/>
    <property type="match status" value="1"/>
</dbReference>
<name>A0A0C7NRI3_DEFTU</name>
<comment type="cofactor">
    <cofactor evidence="1">
        <name>Mg(2+)</name>
        <dbReference type="ChEBI" id="CHEBI:18420"/>
    </cofactor>
</comment>
<dbReference type="InterPro" id="IPR006439">
    <property type="entry name" value="HAD-SF_hydro_IA"/>
</dbReference>
<evidence type="ECO:0000256" key="1">
    <source>
        <dbReference type="ARBA" id="ARBA00001946"/>
    </source>
</evidence>
<dbReference type="KEGG" id="dtn:DTL3_1168"/>
<keyword evidence="7" id="KW-1185">Reference proteome</keyword>
<dbReference type="EMBL" id="LN824141">
    <property type="protein sequence ID" value="CEP78472.1"/>
    <property type="molecule type" value="Genomic_DNA"/>
</dbReference>
<dbReference type="NCBIfam" id="TIGR01549">
    <property type="entry name" value="HAD-SF-IA-v1"/>
    <property type="match status" value="1"/>
</dbReference>
<dbReference type="GO" id="GO:0046872">
    <property type="term" value="F:metal ion binding"/>
    <property type="evidence" value="ECO:0007669"/>
    <property type="project" value="UniProtKB-KW"/>
</dbReference>
<dbReference type="PATRIC" id="fig|1006576.9.peg.1170"/>
<protein>
    <submittedName>
        <fullName evidence="6">Phosphatase</fullName>
    </submittedName>
</protein>
<evidence type="ECO:0000256" key="4">
    <source>
        <dbReference type="ARBA" id="ARBA00022842"/>
    </source>
</evidence>
<dbReference type="STRING" id="1006576.DTL3_1168"/>
<keyword evidence="4" id="KW-0460">Magnesium</keyword>
<keyword evidence="5" id="KW-0119">Carbohydrate metabolism</keyword>
<gene>
    <name evidence="6" type="ORF">DTL3_1168</name>
</gene>
<dbReference type="PANTHER" id="PTHR46193">
    <property type="entry name" value="6-PHOSPHOGLUCONATE PHOSPHATASE"/>
    <property type="match status" value="1"/>
</dbReference>
<reference evidence="7" key="1">
    <citation type="submission" date="2014-11" db="EMBL/GenBank/DDBJ databases">
        <authorList>
            <person name="Wibberg D."/>
        </authorList>
    </citation>
    <scope>NUCLEOTIDE SEQUENCE [LARGE SCALE GENOMIC DNA]</scope>
    <source>
        <strain evidence="7">L3</strain>
    </source>
</reference>
<evidence type="ECO:0000256" key="5">
    <source>
        <dbReference type="ARBA" id="ARBA00023277"/>
    </source>
</evidence>
<dbReference type="GO" id="GO:0003824">
    <property type="term" value="F:catalytic activity"/>
    <property type="evidence" value="ECO:0007669"/>
    <property type="project" value="UniProtKB-ARBA"/>
</dbReference>